<dbReference type="CDD" id="cd02966">
    <property type="entry name" value="TlpA_like_family"/>
    <property type="match status" value="1"/>
</dbReference>
<comment type="caution">
    <text evidence="3">The sequence shown here is derived from an EMBL/GenBank/DDBJ whole genome shotgun (WGS) entry which is preliminary data.</text>
</comment>
<dbReference type="PROSITE" id="PS51352">
    <property type="entry name" value="THIOREDOXIN_2"/>
    <property type="match status" value="1"/>
</dbReference>
<evidence type="ECO:0000259" key="2">
    <source>
        <dbReference type="PROSITE" id="PS51352"/>
    </source>
</evidence>
<keyword evidence="4" id="KW-1185">Reference proteome</keyword>
<feature type="domain" description="Thioredoxin" evidence="2">
    <location>
        <begin position="8"/>
        <end position="151"/>
    </location>
</feature>
<dbReference type="Proteomes" id="UP000239007">
    <property type="component" value="Unassembled WGS sequence"/>
</dbReference>
<dbReference type="SUPFAM" id="SSF52833">
    <property type="entry name" value="Thioredoxin-like"/>
    <property type="match status" value="1"/>
</dbReference>
<gene>
    <name evidence="3" type="ORF">BTO11_09650</name>
</gene>
<name>A0A2S7UZP5_9GAMM</name>
<protein>
    <submittedName>
        <fullName evidence="3">Thioredoxin</fullName>
    </submittedName>
</protein>
<reference evidence="3 4" key="1">
    <citation type="submission" date="2016-12" db="EMBL/GenBank/DDBJ databases">
        <title>Diversity of luminous bacteria.</title>
        <authorList>
            <person name="Yoshizawa S."/>
            <person name="Kogure K."/>
        </authorList>
    </citation>
    <scope>NUCLEOTIDE SEQUENCE [LARGE SCALE GENOMIC DNA]</scope>
    <source>
        <strain evidence="3 4">SA4-48</strain>
    </source>
</reference>
<organism evidence="3 4">
    <name type="scientific">Psychrosphaera saromensis</name>
    <dbReference type="NCBI Taxonomy" id="716813"/>
    <lineage>
        <taxon>Bacteria</taxon>
        <taxon>Pseudomonadati</taxon>
        <taxon>Pseudomonadota</taxon>
        <taxon>Gammaproteobacteria</taxon>
        <taxon>Alteromonadales</taxon>
        <taxon>Pseudoalteromonadaceae</taxon>
        <taxon>Psychrosphaera</taxon>
    </lineage>
</organism>
<feature type="chain" id="PRO_5015542452" evidence="1">
    <location>
        <begin position="22"/>
        <end position="167"/>
    </location>
</feature>
<keyword evidence="1" id="KW-0732">Signal</keyword>
<accession>A0A2S7UZP5</accession>
<evidence type="ECO:0000313" key="4">
    <source>
        <dbReference type="Proteomes" id="UP000239007"/>
    </source>
</evidence>
<dbReference type="PANTHER" id="PTHR42852:SF18">
    <property type="entry name" value="CHROMOSOME UNDETERMINED SCAFFOLD_47, WHOLE GENOME SHOTGUN SEQUENCE"/>
    <property type="match status" value="1"/>
</dbReference>
<proteinExistence type="predicted"/>
<dbReference type="EMBL" id="MSCH01000003">
    <property type="protein sequence ID" value="PQJ55239.1"/>
    <property type="molecule type" value="Genomic_DNA"/>
</dbReference>
<evidence type="ECO:0000313" key="3">
    <source>
        <dbReference type="EMBL" id="PQJ55239.1"/>
    </source>
</evidence>
<dbReference type="InterPro" id="IPR050553">
    <property type="entry name" value="Thioredoxin_ResA/DsbE_sf"/>
</dbReference>
<dbReference type="InterPro" id="IPR036249">
    <property type="entry name" value="Thioredoxin-like_sf"/>
</dbReference>
<dbReference type="Pfam" id="PF08534">
    <property type="entry name" value="Redoxin"/>
    <property type="match status" value="1"/>
</dbReference>
<feature type="signal peptide" evidence="1">
    <location>
        <begin position="1"/>
        <end position="21"/>
    </location>
</feature>
<dbReference type="PANTHER" id="PTHR42852">
    <property type="entry name" value="THIOL:DISULFIDE INTERCHANGE PROTEIN DSBE"/>
    <property type="match status" value="1"/>
</dbReference>
<sequence>MKRFVLTISLFMSFASLSASIDTPEEQLQKMLSQHKGQVVYLDFWASWCGPCRKSFPWMNMAQSKYSELGFSVISINLDTEMPLAKDFLKETPASFPVIYDPDGTIAQAYKIKGMPSSYLIDRDGNIAKAHTGFFTNKQDLYQQEIENLLSKKADGSVSVSDHKVEN</sequence>
<evidence type="ECO:0000256" key="1">
    <source>
        <dbReference type="SAM" id="SignalP"/>
    </source>
</evidence>
<dbReference type="InterPro" id="IPR013766">
    <property type="entry name" value="Thioredoxin_domain"/>
</dbReference>
<dbReference type="GO" id="GO:0016491">
    <property type="term" value="F:oxidoreductase activity"/>
    <property type="evidence" value="ECO:0007669"/>
    <property type="project" value="InterPro"/>
</dbReference>
<dbReference type="InterPro" id="IPR013740">
    <property type="entry name" value="Redoxin"/>
</dbReference>
<dbReference type="Gene3D" id="3.40.30.10">
    <property type="entry name" value="Glutaredoxin"/>
    <property type="match status" value="1"/>
</dbReference>
<dbReference type="AlphaFoldDB" id="A0A2S7UZP5"/>